<protein>
    <submittedName>
        <fullName evidence="2">Uncharacterized protein</fullName>
    </submittedName>
</protein>
<comment type="caution">
    <text evidence="2">The sequence shown here is derived from an EMBL/GenBank/DDBJ whole genome shotgun (WGS) entry which is preliminary data.</text>
</comment>
<dbReference type="AlphaFoldDB" id="A0A8J4XQM3"/>
<feature type="region of interest" description="Disordered" evidence="1">
    <location>
        <begin position="66"/>
        <end position="98"/>
    </location>
</feature>
<dbReference type="EMBL" id="JACEEZ010022721">
    <property type="protein sequence ID" value="KAG0712088.1"/>
    <property type="molecule type" value="Genomic_DNA"/>
</dbReference>
<evidence type="ECO:0000313" key="2">
    <source>
        <dbReference type="EMBL" id="KAG0712088.1"/>
    </source>
</evidence>
<evidence type="ECO:0000256" key="1">
    <source>
        <dbReference type="SAM" id="MobiDB-lite"/>
    </source>
</evidence>
<organism evidence="2 3">
    <name type="scientific">Chionoecetes opilio</name>
    <name type="common">Atlantic snow crab</name>
    <name type="synonym">Cancer opilio</name>
    <dbReference type="NCBI Taxonomy" id="41210"/>
    <lineage>
        <taxon>Eukaryota</taxon>
        <taxon>Metazoa</taxon>
        <taxon>Ecdysozoa</taxon>
        <taxon>Arthropoda</taxon>
        <taxon>Crustacea</taxon>
        <taxon>Multicrustacea</taxon>
        <taxon>Malacostraca</taxon>
        <taxon>Eumalacostraca</taxon>
        <taxon>Eucarida</taxon>
        <taxon>Decapoda</taxon>
        <taxon>Pleocyemata</taxon>
        <taxon>Brachyura</taxon>
        <taxon>Eubrachyura</taxon>
        <taxon>Majoidea</taxon>
        <taxon>Majidae</taxon>
        <taxon>Chionoecetes</taxon>
    </lineage>
</organism>
<reference evidence="2" key="1">
    <citation type="submission" date="2020-07" db="EMBL/GenBank/DDBJ databases">
        <title>The High-quality genome of the commercially important snow crab, Chionoecetes opilio.</title>
        <authorList>
            <person name="Jeong J.-H."/>
            <person name="Ryu S."/>
        </authorList>
    </citation>
    <scope>NUCLEOTIDE SEQUENCE</scope>
    <source>
        <strain evidence="2">MADBK_172401_WGS</strain>
        <tissue evidence="2">Digestive gland</tissue>
    </source>
</reference>
<sequence>MQKCIMKAMQRGKHLHQVSCLLGDALGATVRTLMCPHPFASSSFADQNKRPTCMFFRKQKGMILQSRCPPSSTSLSEYSGSRPAGSGHHQPPARQVSSSGIGHRTLLLPAVERLLLSQCFLVSRCFFLSSSFCLFSAFNLRSDIGLLILVKNAARTLFRPFPYDGGLAFRETS</sequence>
<accession>A0A8J4XQM3</accession>
<feature type="compositionally biased region" description="Polar residues" evidence="1">
    <location>
        <begin position="68"/>
        <end position="79"/>
    </location>
</feature>
<gene>
    <name evidence="2" type="ORF">GWK47_019224</name>
</gene>
<proteinExistence type="predicted"/>
<dbReference type="Proteomes" id="UP000770661">
    <property type="component" value="Unassembled WGS sequence"/>
</dbReference>
<keyword evidence="3" id="KW-1185">Reference proteome</keyword>
<name>A0A8J4XQM3_CHIOP</name>
<evidence type="ECO:0000313" key="3">
    <source>
        <dbReference type="Proteomes" id="UP000770661"/>
    </source>
</evidence>